<sequence length="109" mass="12189">MDIRLPGPIAAYFEADGNRNADAVAECFSEDAVVKDEQNVHAGRTAIRRWKAEASTKYSYTVEPFTIEVEGNRKVVTGHVVGNFPGSPVDLRYFFRLTDEKIAELEILP</sequence>
<keyword evidence="3" id="KW-1185">Reference proteome</keyword>
<dbReference type="SUPFAM" id="SSF54427">
    <property type="entry name" value="NTF2-like"/>
    <property type="match status" value="1"/>
</dbReference>
<geneLocation type="plasmid" evidence="2 3">
    <name>unnamed1</name>
</geneLocation>
<keyword evidence="2" id="KW-0614">Plasmid</keyword>
<dbReference type="Pfam" id="PF12680">
    <property type="entry name" value="SnoaL_2"/>
    <property type="match status" value="1"/>
</dbReference>
<organism evidence="2 3">
    <name type="scientific">Roseibium algicola</name>
    <dbReference type="NCBI Taxonomy" id="2857014"/>
    <lineage>
        <taxon>Bacteria</taxon>
        <taxon>Pseudomonadati</taxon>
        <taxon>Pseudomonadota</taxon>
        <taxon>Alphaproteobacteria</taxon>
        <taxon>Hyphomicrobiales</taxon>
        <taxon>Stappiaceae</taxon>
        <taxon>Roseibium</taxon>
    </lineage>
</organism>
<dbReference type="Gene3D" id="3.10.450.50">
    <property type="match status" value="1"/>
</dbReference>
<dbReference type="InterPro" id="IPR032710">
    <property type="entry name" value="NTF2-like_dom_sf"/>
</dbReference>
<accession>A0ABM6IC06</accession>
<proteinExistence type="predicted"/>
<dbReference type="Proteomes" id="UP000188174">
    <property type="component" value="Plasmid unnamed1"/>
</dbReference>
<dbReference type="InterPro" id="IPR037401">
    <property type="entry name" value="SnoaL-like"/>
</dbReference>
<feature type="domain" description="SnoaL-like" evidence="1">
    <location>
        <begin position="10"/>
        <end position="104"/>
    </location>
</feature>
<evidence type="ECO:0000313" key="3">
    <source>
        <dbReference type="Proteomes" id="UP000188174"/>
    </source>
</evidence>
<dbReference type="RefSeq" id="WP_077294549.1">
    <property type="nucleotide sequence ID" value="NZ_CP019631.1"/>
</dbReference>
<protein>
    <submittedName>
        <fullName evidence="2">Polyketide cyclase</fullName>
    </submittedName>
</protein>
<dbReference type="EMBL" id="CP019631">
    <property type="protein sequence ID" value="AQQ08069.1"/>
    <property type="molecule type" value="Genomic_DNA"/>
</dbReference>
<reference evidence="2 3" key="1">
    <citation type="submission" date="2017-02" db="EMBL/GenBank/DDBJ databases">
        <authorList>
            <person name="Jeong S."/>
        </authorList>
    </citation>
    <scope>NUCLEOTIDE SEQUENCE [LARGE SCALE GENOMIC DNA]</scope>
    <source>
        <strain evidence="2 3">RMAR6-6</strain>
        <plasmid evidence="2 3">unnamed1</plasmid>
    </source>
</reference>
<gene>
    <name evidence="2" type="ORF">B0E33_28425</name>
</gene>
<evidence type="ECO:0000259" key="1">
    <source>
        <dbReference type="Pfam" id="PF12680"/>
    </source>
</evidence>
<name>A0ABM6IC06_9HYPH</name>
<evidence type="ECO:0000313" key="2">
    <source>
        <dbReference type="EMBL" id="AQQ08069.1"/>
    </source>
</evidence>